<dbReference type="InterPro" id="IPR042070">
    <property type="entry name" value="PucR_C-HTH_sf"/>
</dbReference>
<dbReference type="InterPro" id="IPR025736">
    <property type="entry name" value="PucR_C-HTH_dom"/>
</dbReference>
<dbReference type="PANTHER" id="PTHR33744">
    <property type="entry name" value="CARBOHYDRATE DIACID REGULATOR"/>
    <property type="match status" value="1"/>
</dbReference>
<accession>A0A2U3LU94</accession>
<protein>
    <recommendedName>
        <fullName evidence="1">PucR C-terminal helix-turn-helix domain-containing protein</fullName>
    </recommendedName>
</protein>
<dbReference type="AlphaFoldDB" id="A0A2U3LU94"/>
<dbReference type="Gene3D" id="1.10.10.2840">
    <property type="entry name" value="PucR C-terminal helix-turn-helix domain"/>
    <property type="match status" value="1"/>
</dbReference>
<dbReference type="Pfam" id="PF13556">
    <property type="entry name" value="HTH_30"/>
    <property type="match status" value="1"/>
</dbReference>
<dbReference type="EMBL" id="OMOF01000821">
    <property type="protein sequence ID" value="SPF55507.1"/>
    <property type="molecule type" value="Genomic_DNA"/>
</dbReference>
<dbReference type="InterPro" id="IPR051448">
    <property type="entry name" value="CdaR-like_regulators"/>
</dbReference>
<proteinExistence type="predicted"/>
<evidence type="ECO:0000259" key="1">
    <source>
        <dbReference type="Pfam" id="PF13556"/>
    </source>
</evidence>
<feature type="domain" description="PucR C-terminal helix-turn-helix" evidence="1">
    <location>
        <begin position="55"/>
        <end position="112"/>
    </location>
</feature>
<evidence type="ECO:0000313" key="2">
    <source>
        <dbReference type="EMBL" id="SPF55507.1"/>
    </source>
</evidence>
<reference evidence="3" key="1">
    <citation type="submission" date="2018-02" db="EMBL/GenBank/DDBJ databases">
        <authorList>
            <person name="Hausmann B."/>
        </authorList>
    </citation>
    <scope>NUCLEOTIDE SEQUENCE [LARGE SCALE GENOMIC DNA]</scope>
    <source>
        <strain evidence="3">Peat soil MAG SbF1</strain>
    </source>
</reference>
<dbReference type="Proteomes" id="UP000238916">
    <property type="component" value="Unassembled WGS sequence"/>
</dbReference>
<organism evidence="2 3">
    <name type="scientific">Candidatus Desulfosporosinus infrequens</name>
    <dbReference type="NCBI Taxonomy" id="2043169"/>
    <lineage>
        <taxon>Bacteria</taxon>
        <taxon>Bacillati</taxon>
        <taxon>Bacillota</taxon>
        <taxon>Clostridia</taxon>
        <taxon>Eubacteriales</taxon>
        <taxon>Desulfitobacteriaceae</taxon>
        <taxon>Desulfosporosinus</taxon>
    </lineage>
</organism>
<sequence>MDTQKILMLFYNSNKILPYEELGIYKLFLDSNSLDDLKKFISPRIVTFRRNYPLLFDTLTTFLDANQNYKLTAEKLFIHLKTVRYRIENIKNIHGIDFANPEELLQIQIASRLFKLINGRKNNE</sequence>
<name>A0A2U3LU94_9FIRM</name>
<evidence type="ECO:0000313" key="3">
    <source>
        <dbReference type="Proteomes" id="UP000238916"/>
    </source>
</evidence>
<gene>
    <name evidence="2" type="ORF">SBF1_8380001</name>
</gene>